<keyword evidence="6" id="KW-1185">Reference proteome</keyword>
<evidence type="ECO:0000256" key="3">
    <source>
        <dbReference type="ARBA" id="ARBA00035659"/>
    </source>
</evidence>
<dbReference type="PANTHER" id="PTHR40137">
    <property type="entry name" value="PROTEIN GVPK 1"/>
    <property type="match status" value="1"/>
</dbReference>
<dbReference type="eggNOG" id="arCOG06390">
    <property type="taxonomic scope" value="Archaea"/>
</dbReference>
<evidence type="ECO:0000256" key="1">
    <source>
        <dbReference type="ARBA" id="ARBA00022987"/>
    </source>
</evidence>
<keyword evidence="1" id="KW-0304">Gas vesicle</keyword>
<evidence type="ECO:0000256" key="2">
    <source>
        <dbReference type="ARBA" id="ARBA00035108"/>
    </source>
</evidence>
<dbReference type="Pfam" id="PF05121">
    <property type="entry name" value="GvpK"/>
    <property type="match status" value="1"/>
</dbReference>
<comment type="similarity">
    <text evidence="3">Belongs to the gas vesicle GvpK family.</text>
</comment>
<proteinExistence type="inferred from homology"/>
<accession>A0A1I0M9H5</accession>
<sequence length="118" mass="12657">MTTIDVGDGEDARQGLVTLVVTVVEILIDALEREAVRRMESGNLSDEEIERLGSQLATIEAEIEQLKADEGIDDGVDDLRGDLNGIVNDAIEQLHGAHHEGSTAPRTPGYSVFGGDDE</sequence>
<dbReference type="GO" id="GO:0031411">
    <property type="term" value="C:gas vesicle"/>
    <property type="evidence" value="ECO:0007669"/>
    <property type="project" value="UniProtKB-SubCell"/>
</dbReference>
<evidence type="ECO:0000313" key="6">
    <source>
        <dbReference type="Proteomes" id="UP000183275"/>
    </source>
</evidence>
<reference evidence="6" key="1">
    <citation type="submission" date="2016-10" db="EMBL/GenBank/DDBJ databases">
        <authorList>
            <person name="Varghese N."/>
        </authorList>
    </citation>
    <scope>NUCLEOTIDE SEQUENCE [LARGE SCALE GENOMIC DNA]</scope>
    <source>
        <strain evidence="6">CGMCC 1.12284</strain>
    </source>
</reference>
<comment type="subcellular location">
    <subcellularLocation>
        <location evidence="2">Gas vesicle</location>
    </subcellularLocation>
</comment>
<dbReference type="OrthoDB" id="306492at2157"/>
<dbReference type="InterPro" id="IPR007805">
    <property type="entry name" value="GvpK"/>
</dbReference>
<evidence type="ECO:0000256" key="4">
    <source>
        <dbReference type="SAM" id="MobiDB-lite"/>
    </source>
</evidence>
<feature type="region of interest" description="Disordered" evidence="4">
    <location>
        <begin position="96"/>
        <end position="118"/>
    </location>
</feature>
<dbReference type="GO" id="GO:0031412">
    <property type="term" value="P:gas vesicle organization"/>
    <property type="evidence" value="ECO:0007669"/>
    <property type="project" value="InterPro"/>
</dbReference>
<dbReference type="AlphaFoldDB" id="A0A1I0M9H5"/>
<dbReference type="STRING" id="1202768.SAMN05216285_0660"/>
<name>A0A1I0M9H5_9EURY</name>
<dbReference type="Proteomes" id="UP000183275">
    <property type="component" value="Unassembled WGS sequence"/>
</dbReference>
<gene>
    <name evidence="5" type="ORF">SAMN05216285_0660</name>
</gene>
<dbReference type="EMBL" id="FOIS01000001">
    <property type="protein sequence ID" value="SEV84899.1"/>
    <property type="molecule type" value="Genomic_DNA"/>
</dbReference>
<protein>
    <submittedName>
        <fullName evidence="5">Gas vesicle protein K</fullName>
    </submittedName>
</protein>
<dbReference type="PANTHER" id="PTHR40137:SF2">
    <property type="entry name" value="PROTEIN GVPK 1"/>
    <property type="match status" value="1"/>
</dbReference>
<dbReference type="RefSeq" id="WP_049989786.1">
    <property type="nucleotide sequence ID" value="NZ_FOIS01000001.1"/>
</dbReference>
<evidence type="ECO:0000313" key="5">
    <source>
        <dbReference type="EMBL" id="SEV84899.1"/>
    </source>
</evidence>
<organism evidence="5 6">
    <name type="scientific">Natrinema salifodinae</name>
    <dbReference type="NCBI Taxonomy" id="1202768"/>
    <lineage>
        <taxon>Archaea</taxon>
        <taxon>Methanobacteriati</taxon>
        <taxon>Methanobacteriota</taxon>
        <taxon>Stenosarchaea group</taxon>
        <taxon>Halobacteria</taxon>
        <taxon>Halobacteriales</taxon>
        <taxon>Natrialbaceae</taxon>
        <taxon>Natrinema</taxon>
    </lineage>
</organism>